<dbReference type="AlphaFoldDB" id="A0A2U8FGF7"/>
<gene>
    <name evidence="8" type="ORF">CDV25_08955</name>
</gene>
<accession>A0A2U8FGF7</accession>
<reference evidence="8 9" key="1">
    <citation type="submission" date="2017-06" db="EMBL/GenBank/DDBJ databases">
        <title>Complete genome of Helicobacter apodemus.</title>
        <authorList>
            <person name="Cho S."/>
        </authorList>
    </citation>
    <scope>NUCLEOTIDE SEQUENCE [LARGE SCALE GENOMIC DNA]</scope>
    <source>
        <strain evidence="9">SNUVETPUB-15-01</strain>
    </source>
</reference>
<evidence type="ECO:0000256" key="1">
    <source>
        <dbReference type="ARBA" id="ARBA00012771"/>
    </source>
</evidence>
<evidence type="ECO:0000259" key="7">
    <source>
        <dbReference type="Pfam" id="PF17827"/>
    </source>
</evidence>
<sequence length="274" mass="31445">MTIQEAIAFGAKKLHLLERPILESEILLAFVLNKPRIYLHSHSFETINPFHQEYFKQLILRRESFEPIEYILEKVSFYHQEFYISKGALIPRPETEILVDMASHIIQSKNCQNIAEIGVGSGIISITLALLHKSKPLEFHASDISPEALFNAYVNTKKFNCSNITLYNSAFLDFNSYKHFDLLLSNPPYIQNKTILPKPLSFEPQQALFGGNRGDEILHKIIAIAKVRNIPYVICEMGHNQRNSILAFTKNLSVKTLEFYQDLSGLDRGFIIEF</sequence>
<evidence type="ECO:0000256" key="5">
    <source>
        <dbReference type="ARBA" id="ARBA00048391"/>
    </source>
</evidence>
<dbReference type="Pfam" id="PF17827">
    <property type="entry name" value="PrmC_N"/>
    <property type="match status" value="1"/>
</dbReference>
<dbReference type="SUPFAM" id="SSF53335">
    <property type="entry name" value="S-adenosyl-L-methionine-dependent methyltransferases"/>
    <property type="match status" value="1"/>
</dbReference>
<dbReference type="Pfam" id="PF05175">
    <property type="entry name" value="MTS"/>
    <property type="match status" value="1"/>
</dbReference>
<dbReference type="Gene3D" id="1.10.8.10">
    <property type="entry name" value="DNA helicase RuvA subunit, C-terminal domain"/>
    <property type="match status" value="1"/>
</dbReference>
<feature type="domain" description="Methyltransferase small" evidence="6">
    <location>
        <begin position="106"/>
        <end position="194"/>
    </location>
</feature>
<dbReference type="InterPro" id="IPR004556">
    <property type="entry name" value="HemK-like"/>
</dbReference>
<evidence type="ECO:0000313" key="9">
    <source>
        <dbReference type="Proteomes" id="UP000244890"/>
    </source>
</evidence>
<dbReference type="PROSITE" id="PS00092">
    <property type="entry name" value="N6_MTASE"/>
    <property type="match status" value="1"/>
</dbReference>
<dbReference type="OrthoDB" id="9800643at2"/>
<dbReference type="InterPro" id="IPR040758">
    <property type="entry name" value="PrmC_N"/>
</dbReference>
<dbReference type="GO" id="GO:0003676">
    <property type="term" value="F:nucleic acid binding"/>
    <property type="evidence" value="ECO:0007669"/>
    <property type="project" value="InterPro"/>
</dbReference>
<dbReference type="InterPro" id="IPR002052">
    <property type="entry name" value="DNA_methylase_N6_adenine_CS"/>
</dbReference>
<evidence type="ECO:0000256" key="4">
    <source>
        <dbReference type="ARBA" id="ARBA00022691"/>
    </source>
</evidence>
<name>A0A2U8FGF7_9HELI</name>
<dbReference type="InterPro" id="IPR050320">
    <property type="entry name" value="N5-glutamine_MTase"/>
</dbReference>
<dbReference type="GO" id="GO:0102559">
    <property type="term" value="F:peptide chain release factor N(5)-glutamine methyltransferase activity"/>
    <property type="evidence" value="ECO:0007669"/>
    <property type="project" value="UniProtKB-EC"/>
</dbReference>
<dbReference type="GO" id="GO:0032259">
    <property type="term" value="P:methylation"/>
    <property type="evidence" value="ECO:0007669"/>
    <property type="project" value="UniProtKB-KW"/>
</dbReference>
<dbReference type="CDD" id="cd02440">
    <property type="entry name" value="AdoMet_MTases"/>
    <property type="match status" value="1"/>
</dbReference>
<dbReference type="InterPro" id="IPR007848">
    <property type="entry name" value="Small_mtfrase_dom"/>
</dbReference>
<evidence type="ECO:0000313" key="8">
    <source>
        <dbReference type="EMBL" id="AWI34877.1"/>
    </source>
</evidence>
<evidence type="ECO:0000256" key="3">
    <source>
        <dbReference type="ARBA" id="ARBA00022679"/>
    </source>
</evidence>
<dbReference type="PANTHER" id="PTHR18895">
    <property type="entry name" value="HEMK METHYLTRANSFERASE"/>
    <property type="match status" value="1"/>
</dbReference>
<dbReference type="EC" id="2.1.1.297" evidence="1"/>
<dbReference type="Proteomes" id="UP000244890">
    <property type="component" value="Chromosome"/>
</dbReference>
<dbReference type="RefSeq" id="WP_108911653.1">
    <property type="nucleotide sequence ID" value="NZ_CP021886.1"/>
</dbReference>
<keyword evidence="4" id="KW-0949">S-adenosyl-L-methionine</keyword>
<dbReference type="InterPro" id="IPR029063">
    <property type="entry name" value="SAM-dependent_MTases_sf"/>
</dbReference>
<keyword evidence="3" id="KW-0808">Transferase</keyword>
<dbReference type="KEGG" id="had:CDV25_08955"/>
<organism evidence="8 9">
    <name type="scientific">Helicobacter apodemus</name>
    <dbReference type="NCBI Taxonomy" id="135569"/>
    <lineage>
        <taxon>Bacteria</taxon>
        <taxon>Pseudomonadati</taxon>
        <taxon>Campylobacterota</taxon>
        <taxon>Epsilonproteobacteria</taxon>
        <taxon>Campylobacterales</taxon>
        <taxon>Helicobacteraceae</taxon>
        <taxon>Helicobacter</taxon>
    </lineage>
</organism>
<feature type="domain" description="Release factor glutamine methyltransferase N-terminal" evidence="7">
    <location>
        <begin position="5"/>
        <end position="72"/>
    </location>
</feature>
<comment type="catalytic activity">
    <reaction evidence="5">
        <text>L-glutaminyl-[peptide chain release factor] + S-adenosyl-L-methionine = N(5)-methyl-L-glutaminyl-[peptide chain release factor] + S-adenosyl-L-homocysteine + H(+)</text>
        <dbReference type="Rhea" id="RHEA:42896"/>
        <dbReference type="Rhea" id="RHEA-COMP:10271"/>
        <dbReference type="Rhea" id="RHEA-COMP:10272"/>
        <dbReference type="ChEBI" id="CHEBI:15378"/>
        <dbReference type="ChEBI" id="CHEBI:30011"/>
        <dbReference type="ChEBI" id="CHEBI:57856"/>
        <dbReference type="ChEBI" id="CHEBI:59789"/>
        <dbReference type="ChEBI" id="CHEBI:61891"/>
        <dbReference type="EC" id="2.1.1.297"/>
    </reaction>
</comment>
<dbReference type="PANTHER" id="PTHR18895:SF74">
    <property type="entry name" value="MTRF1L RELEASE FACTOR GLUTAMINE METHYLTRANSFERASE"/>
    <property type="match status" value="1"/>
</dbReference>
<evidence type="ECO:0000259" key="6">
    <source>
        <dbReference type="Pfam" id="PF05175"/>
    </source>
</evidence>
<proteinExistence type="predicted"/>
<protein>
    <recommendedName>
        <fullName evidence="1">peptide chain release factor N(5)-glutamine methyltransferase</fullName>
        <ecNumber evidence="1">2.1.1.297</ecNumber>
    </recommendedName>
</protein>
<dbReference type="NCBIfam" id="TIGR00536">
    <property type="entry name" value="hemK_fam"/>
    <property type="match status" value="1"/>
</dbReference>
<keyword evidence="2" id="KW-0489">Methyltransferase</keyword>
<evidence type="ECO:0000256" key="2">
    <source>
        <dbReference type="ARBA" id="ARBA00022603"/>
    </source>
</evidence>
<dbReference type="EMBL" id="CP021886">
    <property type="protein sequence ID" value="AWI34877.1"/>
    <property type="molecule type" value="Genomic_DNA"/>
</dbReference>
<dbReference type="Gene3D" id="3.40.50.150">
    <property type="entry name" value="Vaccinia Virus protein VP39"/>
    <property type="match status" value="1"/>
</dbReference>